<gene>
    <name evidence="2" type="ORF">QP939_44290</name>
</gene>
<evidence type="ECO:0000313" key="3">
    <source>
        <dbReference type="Proteomes" id="UP001227101"/>
    </source>
</evidence>
<accession>A0ABY8XJG9</accession>
<dbReference type="CDD" id="cd05262">
    <property type="entry name" value="SDR_a7"/>
    <property type="match status" value="1"/>
</dbReference>
<sequence>MRVFVTGATGFVGSVVVRELLGAGHQVLGLARSDASAAALEAIGAEAHRGSLDDLEILRAGAAAADGVVHLAFNHDFTDFAAAAAQDRTAIEALGDALAESGRPLVITSGTAGLVPGRVATEDSTPDPASLTSPRFGTETAALAFAERGVRVSVVRLPPSVHGEGDKGFVPRVLAAARDKGFSAYPGDGANRWPAVHRLDAARVFRLALESAPAGTRLHAIGDEGVAVKEIAEVIGRHLDVPVKPIAPEEAVGHFGFVGALFALDIPASAARTRELLGWRPEQPGLLADLDAGHYFAAGSR</sequence>
<dbReference type="Proteomes" id="UP001227101">
    <property type="component" value="Chromosome"/>
</dbReference>
<dbReference type="RefSeq" id="WP_285452820.1">
    <property type="nucleotide sequence ID" value="NZ_CP127173.1"/>
</dbReference>
<dbReference type="SUPFAM" id="SSF51735">
    <property type="entry name" value="NAD(P)-binding Rossmann-fold domains"/>
    <property type="match status" value="1"/>
</dbReference>
<dbReference type="PANTHER" id="PTHR48079:SF6">
    <property type="entry name" value="NAD(P)-BINDING DOMAIN-CONTAINING PROTEIN-RELATED"/>
    <property type="match status" value="1"/>
</dbReference>
<dbReference type="Gene3D" id="3.40.50.720">
    <property type="entry name" value="NAD(P)-binding Rossmann-like Domain"/>
    <property type="match status" value="1"/>
</dbReference>
<organism evidence="2 3">
    <name type="scientific">Amycolatopsis nalaikhensis</name>
    <dbReference type="NCBI Taxonomy" id="715472"/>
    <lineage>
        <taxon>Bacteria</taxon>
        <taxon>Bacillati</taxon>
        <taxon>Actinomycetota</taxon>
        <taxon>Actinomycetes</taxon>
        <taxon>Pseudonocardiales</taxon>
        <taxon>Pseudonocardiaceae</taxon>
        <taxon>Amycolatopsis</taxon>
    </lineage>
</organism>
<dbReference type="EMBL" id="CP127173">
    <property type="protein sequence ID" value="WIV55759.1"/>
    <property type="molecule type" value="Genomic_DNA"/>
</dbReference>
<dbReference type="InterPro" id="IPR051783">
    <property type="entry name" value="NAD(P)-dependent_oxidoreduct"/>
</dbReference>
<reference evidence="2 3" key="1">
    <citation type="submission" date="2023-06" db="EMBL/GenBank/DDBJ databases">
        <authorList>
            <person name="Oyuntsetseg B."/>
            <person name="Kim S.B."/>
        </authorList>
    </citation>
    <scope>NUCLEOTIDE SEQUENCE [LARGE SCALE GENOMIC DNA]</scope>
    <source>
        <strain evidence="2 3">2-2</strain>
    </source>
</reference>
<keyword evidence="3" id="KW-1185">Reference proteome</keyword>
<dbReference type="Pfam" id="PF01370">
    <property type="entry name" value="Epimerase"/>
    <property type="match status" value="1"/>
</dbReference>
<feature type="domain" description="NAD-dependent epimerase/dehydratase" evidence="1">
    <location>
        <begin position="3"/>
        <end position="212"/>
    </location>
</feature>
<protein>
    <submittedName>
        <fullName evidence="2">SDR family oxidoreductase</fullName>
    </submittedName>
</protein>
<dbReference type="InterPro" id="IPR001509">
    <property type="entry name" value="Epimerase_deHydtase"/>
</dbReference>
<dbReference type="PANTHER" id="PTHR48079">
    <property type="entry name" value="PROTEIN YEEZ"/>
    <property type="match status" value="1"/>
</dbReference>
<evidence type="ECO:0000313" key="2">
    <source>
        <dbReference type="EMBL" id="WIV55759.1"/>
    </source>
</evidence>
<dbReference type="InterPro" id="IPR036291">
    <property type="entry name" value="NAD(P)-bd_dom_sf"/>
</dbReference>
<name>A0ABY8XJG9_9PSEU</name>
<evidence type="ECO:0000259" key="1">
    <source>
        <dbReference type="Pfam" id="PF01370"/>
    </source>
</evidence>
<proteinExistence type="predicted"/>